<evidence type="ECO:0000256" key="6">
    <source>
        <dbReference type="ARBA" id="ARBA00022989"/>
    </source>
</evidence>
<dbReference type="FunFam" id="1.10.3470.10:FF:000001">
    <property type="entry name" value="Vitamin B12 ABC transporter permease BtuC"/>
    <property type="match status" value="1"/>
</dbReference>
<evidence type="ECO:0000313" key="9">
    <source>
        <dbReference type="EMBL" id="BDX05755.1"/>
    </source>
</evidence>
<name>A0AA48HWA7_9ALTE</name>
<reference evidence="9" key="1">
    <citation type="submission" date="2023-01" db="EMBL/GenBank/DDBJ databases">
        <title>Complete genome sequence of Planctobacterium marinum strain Dej080120_11.</title>
        <authorList>
            <person name="Ueki S."/>
            <person name="Maruyama F."/>
        </authorList>
    </citation>
    <scope>NUCLEOTIDE SEQUENCE</scope>
    <source>
        <strain evidence="9">Dej080120_11</strain>
    </source>
</reference>
<keyword evidence="7 8" id="KW-0472">Membrane</keyword>
<protein>
    <submittedName>
        <fullName evidence="9">ABC transporter permease</fullName>
    </submittedName>
</protein>
<dbReference type="PANTHER" id="PTHR30472">
    <property type="entry name" value="FERRIC ENTEROBACTIN TRANSPORT SYSTEM PERMEASE PROTEIN"/>
    <property type="match status" value="1"/>
</dbReference>
<dbReference type="EMBL" id="AP027272">
    <property type="protein sequence ID" value="BDX05755.1"/>
    <property type="molecule type" value="Genomic_DNA"/>
</dbReference>
<accession>A0AA48HWA7</accession>
<evidence type="ECO:0000256" key="5">
    <source>
        <dbReference type="ARBA" id="ARBA00022692"/>
    </source>
</evidence>
<keyword evidence="3" id="KW-0813">Transport</keyword>
<evidence type="ECO:0000313" key="10">
    <source>
        <dbReference type="Proteomes" id="UP001333710"/>
    </source>
</evidence>
<dbReference type="AlphaFoldDB" id="A0AA48HWA7"/>
<dbReference type="CDD" id="cd06550">
    <property type="entry name" value="TM_ABC_iron-siderophores_like"/>
    <property type="match status" value="1"/>
</dbReference>
<gene>
    <name evidence="9" type="primary">btuC</name>
    <name evidence="9" type="ORF">MACH26_12760</name>
</gene>
<proteinExistence type="inferred from homology"/>
<feature type="transmembrane region" description="Helical" evidence="8">
    <location>
        <begin position="304"/>
        <end position="324"/>
    </location>
</feature>
<feature type="transmembrane region" description="Helical" evidence="8">
    <location>
        <begin position="143"/>
        <end position="164"/>
    </location>
</feature>
<dbReference type="InterPro" id="IPR000522">
    <property type="entry name" value="ABC_transptr_permease_BtuC"/>
</dbReference>
<evidence type="ECO:0000256" key="1">
    <source>
        <dbReference type="ARBA" id="ARBA00004651"/>
    </source>
</evidence>
<feature type="transmembrane region" description="Helical" evidence="8">
    <location>
        <begin position="91"/>
        <end position="111"/>
    </location>
</feature>
<evidence type="ECO:0000256" key="8">
    <source>
        <dbReference type="SAM" id="Phobius"/>
    </source>
</evidence>
<dbReference type="GO" id="GO:0022857">
    <property type="term" value="F:transmembrane transporter activity"/>
    <property type="evidence" value="ECO:0007669"/>
    <property type="project" value="InterPro"/>
</dbReference>
<dbReference type="SUPFAM" id="SSF81345">
    <property type="entry name" value="ABC transporter involved in vitamin B12 uptake, BtuC"/>
    <property type="match status" value="1"/>
</dbReference>
<keyword evidence="5 8" id="KW-0812">Transmembrane</keyword>
<dbReference type="InterPro" id="IPR037294">
    <property type="entry name" value="ABC_BtuC-like"/>
</dbReference>
<dbReference type="GO" id="GO:0033214">
    <property type="term" value="P:siderophore-iron import into cell"/>
    <property type="evidence" value="ECO:0007669"/>
    <property type="project" value="TreeGrafter"/>
</dbReference>
<evidence type="ECO:0000256" key="7">
    <source>
        <dbReference type="ARBA" id="ARBA00023136"/>
    </source>
</evidence>
<organism evidence="9 10">
    <name type="scientific">Planctobacterium marinum</name>
    <dbReference type="NCBI Taxonomy" id="1631968"/>
    <lineage>
        <taxon>Bacteria</taxon>
        <taxon>Pseudomonadati</taxon>
        <taxon>Pseudomonadota</taxon>
        <taxon>Gammaproteobacteria</taxon>
        <taxon>Alteromonadales</taxon>
        <taxon>Alteromonadaceae</taxon>
        <taxon>Planctobacterium</taxon>
    </lineage>
</organism>
<keyword evidence="10" id="KW-1185">Reference proteome</keyword>
<feature type="transmembrane region" description="Helical" evidence="8">
    <location>
        <begin position="235"/>
        <end position="262"/>
    </location>
</feature>
<dbReference type="KEGG" id="pmaw:MACH26_12760"/>
<feature type="transmembrane region" description="Helical" evidence="8">
    <location>
        <begin position="176"/>
        <end position="207"/>
    </location>
</feature>
<evidence type="ECO:0000256" key="2">
    <source>
        <dbReference type="ARBA" id="ARBA00007935"/>
    </source>
</evidence>
<sequence length="331" mass="35417">MDSNRTLAIRIALPLLLLGSLFFCLATGSVSLGAKDIASCLVLQCPDSLTETILWDIRLPRVLMAVLVGAGLALSGAMLQTCTRNPLADPYLFGIVSGAGLGATIVTTVLPADWQPLLPLFAFMGAMIAVVIVIALSQYLQRFEMILLCGVAIGFMFSAITQFLLYLGEPFAANRIIFWLMGSLANVAMSNVFWLAGALLITCIVSLRFARHLDALMLDDDSAEALGVDTKKLRLMLLLLCALLTSVIVAWCGGIGFVGLMIPHIVRAIWGSSGIKLVVGSMLVGGVFLLWVDFIARQALPNQEIPLGVITAALGSVFFVGIMIQRQIKSS</sequence>
<comment type="subcellular location">
    <subcellularLocation>
        <location evidence="1">Cell membrane</location>
        <topology evidence="1">Multi-pass membrane protein</topology>
    </subcellularLocation>
</comment>
<dbReference type="PANTHER" id="PTHR30472:SF67">
    <property type="entry name" value="PERMEASE OF ABC TRANSPORTER-RELATED"/>
    <property type="match status" value="1"/>
</dbReference>
<evidence type="ECO:0000256" key="3">
    <source>
        <dbReference type="ARBA" id="ARBA00022448"/>
    </source>
</evidence>
<dbReference type="RefSeq" id="WP_338291747.1">
    <property type="nucleotide sequence ID" value="NZ_AP027272.1"/>
</dbReference>
<keyword evidence="6 8" id="KW-1133">Transmembrane helix</keyword>
<dbReference type="GO" id="GO:0005886">
    <property type="term" value="C:plasma membrane"/>
    <property type="evidence" value="ECO:0007669"/>
    <property type="project" value="UniProtKB-SubCell"/>
</dbReference>
<feature type="transmembrane region" description="Helical" evidence="8">
    <location>
        <begin position="117"/>
        <end position="136"/>
    </location>
</feature>
<dbReference type="Proteomes" id="UP001333710">
    <property type="component" value="Chromosome"/>
</dbReference>
<dbReference type="Pfam" id="PF01032">
    <property type="entry name" value="FecCD"/>
    <property type="match status" value="1"/>
</dbReference>
<comment type="similarity">
    <text evidence="2">Belongs to the binding-protein-dependent transport system permease family. FecCD subfamily.</text>
</comment>
<keyword evidence="4" id="KW-1003">Cell membrane</keyword>
<dbReference type="Gene3D" id="1.10.3470.10">
    <property type="entry name" value="ABC transporter involved in vitamin B12 uptake, BtuC"/>
    <property type="match status" value="1"/>
</dbReference>
<feature type="transmembrane region" description="Helical" evidence="8">
    <location>
        <begin position="268"/>
        <end position="292"/>
    </location>
</feature>
<feature type="transmembrane region" description="Helical" evidence="8">
    <location>
        <begin position="58"/>
        <end position="79"/>
    </location>
</feature>
<evidence type="ECO:0000256" key="4">
    <source>
        <dbReference type="ARBA" id="ARBA00022475"/>
    </source>
</evidence>